<dbReference type="SUPFAM" id="SSF50621">
    <property type="entry name" value="Alanine racemase C-terminal domain-like"/>
    <property type="match status" value="1"/>
</dbReference>
<feature type="modified residue" description="N6-(pyridoxal phosphate)lysine" evidence="8">
    <location>
        <position position="47"/>
    </location>
</feature>
<dbReference type="SUPFAM" id="SSF51419">
    <property type="entry name" value="PLP-binding barrel"/>
    <property type="match status" value="1"/>
</dbReference>
<dbReference type="PROSITE" id="PS00878">
    <property type="entry name" value="ODR_DC_2_1"/>
    <property type="match status" value="1"/>
</dbReference>
<evidence type="ECO:0000256" key="4">
    <source>
        <dbReference type="ARBA" id="ARBA00023239"/>
    </source>
</evidence>
<evidence type="ECO:0000256" key="1">
    <source>
        <dbReference type="ARBA" id="ARBA00001933"/>
    </source>
</evidence>
<keyword evidence="3 8" id="KW-0663">Pyridoxal phosphate</keyword>
<dbReference type="PANTHER" id="PTHR11482:SF6">
    <property type="entry name" value="ORNITHINE DECARBOXYLASE 1-RELATED"/>
    <property type="match status" value="1"/>
</dbReference>
<dbReference type="PANTHER" id="PTHR11482">
    <property type="entry name" value="ARGININE/DIAMINOPIMELATE/ORNITHINE DECARBOXYLASE"/>
    <property type="match status" value="1"/>
</dbReference>
<evidence type="ECO:0000313" key="11">
    <source>
        <dbReference type="Proteomes" id="UP000176504"/>
    </source>
</evidence>
<accession>A0A1F4VDT6</accession>
<dbReference type="Gene3D" id="2.40.37.10">
    <property type="entry name" value="Lyase, Ornithine Decarboxylase, Chain A, domain 1"/>
    <property type="match status" value="1"/>
</dbReference>
<comment type="caution">
    <text evidence="10">The sequence shown here is derived from an EMBL/GenBank/DDBJ whole genome shotgun (WGS) entry which is preliminary data.</text>
</comment>
<dbReference type="InterPro" id="IPR000183">
    <property type="entry name" value="Orn/DAP/Arg_de-COase"/>
</dbReference>
<evidence type="ECO:0000256" key="5">
    <source>
        <dbReference type="ARBA" id="ARBA00034115"/>
    </source>
</evidence>
<comment type="cofactor">
    <cofactor evidence="1 8">
        <name>pyridoxal 5'-phosphate</name>
        <dbReference type="ChEBI" id="CHEBI:597326"/>
    </cofactor>
</comment>
<dbReference type="EMBL" id="MEVI01000002">
    <property type="protein sequence ID" value="OGC55446.1"/>
    <property type="molecule type" value="Genomic_DNA"/>
</dbReference>
<dbReference type="EC" id="4.1.1.17" evidence="6"/>
<dbReference type="GO" id="GO:0005737">
    <property type="term" value="C:cytoplasm"/>
    <property type="evidence" value="ECO:0007669"/>
    <property type="project" value="TreeGrafter"/>
</dbReference>
<evidence type="ECO:0000256" key="3">
    <source>
        <dbReference type="ARBA" id="ARBA00022898"/>
    </source>
</evidence>
<organism evidence="10 11">
    <name type="scientific">candidate division WWE3 bacterium RIFCSPLOWO2_01_FULL_41_18</name>
    <dbReference type="NCBI Taxonomy" id="1802625"/>
    <lineage>
        <taxon>Bacteria</taxon>
        <taxon>Katanobacteria</taxon>
    </lineage>
</organism>
<gene>
    <name evidence="10" type="ORF">A3A78_00615</name>
</gene>
<dbReference type="InterPro" id="IPR009006">
    <property type="entry name" value="Ala_racemase/Decarboxylase_C"/>
</dbReference>
<dbReference type="InterPro" id="IPR022644">
    <property type="entry name" value="De-COase2_N"/>
</dbReference>
<evidence type="ECO:0000256" key="6">
    <source>
        <dbReference type="ARBA" id="ARBA00034138"/>
    </source>
</evidence>
<name>A0A1F4VDT6_UNCKA</name>
<feature type="domain" description="Orn/DAP/Arg decarboxylase 2 N-terminal" evidence="9">
    <location>
        <begin position="24"/>
        <end position="258"/>
    </location>
</feature>
<dbReference type="AlphaFoldDB" id="A0A1F4VDT6"/>
<evidence type="ECO:0000313" key="10">
    <source>
        <dbReference type="EMBL" id="OGC55446.1"/>
    </source>
</evidence>
<reference evidence="10 11" key="1">
    <citation type="journal article" date="2016" name="Nat. Commun.">
        <title>Thousands of microbial genomes shed light on interconnected biogeochemical processes in an aquifer system.</title>
        <authorList>
            <person name="Anantharaman K."/>
            <person name="Brown C.T."/>
            <person name="Hug L.A."/>
            <person name="Sharon I."/>
            <person name="Castelle C.J."/>
            <person name="Probst A.J."/>
            <person name="Thomas B.C."/>
            <person name="Singh A."/>
            <person name="Wilkins M.J."/>
            <person name="Karaoz U."/>
            <person name="Brodie E.L."/>
            <person name="Williams K.H."/>
            <person name="Hubbard S.S."/>
            <person name="Banfield J.F."/>
        </authorList>
    </citation>
    <scope>NUCLEOTIDE SEQUENCE [LARGE SCALE GENOMIC DNA]</scope>
</reference>
<dbReference type="PRINTS" id="PR01179">
    <property type="entry name" value="ODADCRBXLASE"/>
</dbReference>
<dbReference type="Proteomes" id="UP000176504">
    <property type="component" value="Unassembled WGS sequence"/>
</dbReference>
<dbReference type="Gene3D" id="3.20.20.10">
    <property type="entry name" value="Alanine racemase"/>
    <property type="match status" value="1"/>
</dbReference>
<evidence type="ECO:0000256" key="8">
    <source>
        <dbReference type="PIRSR" id="PIRSR600183-50"/>
    </source>
</evidence>
<keyword evidence="4" id="KW-0456">Lyase</keyword>
<evidence type="ECO:0000259" key="9">
    <source>
        <dbReference type="Pfam" id="PF02784"/>
    </source>
</evidence>
<dbReference type="FunFam" id="3.20.20.10:FF:000008">
    <property type="entry name" value="Ornithine decarboxylase"/>
    <property type="match status" value="1"/>
</dbReference>
<comment type="pathway">
    <text evidence="5">Amine and polyamine biosynthesis; putrescine biosynthesis via L-ornithine pathway; putrescine from L-ornithine: step 1/1.</text>
</comment>
<protein>
    <recommendedName>
        <fullName evidence="6">ornithine decarboxylase</fullName>
        <ecNumber evidence="6">4.1.1.17</ecNumber>
    </recommendedName>
</protein>
<dbReference type="InterPro" id="IPR002433">
    <property type="entry name" value="Orn_de-COase"/>
</dbReference>
<dbReference type="Pfam" id="PF02784">
    <property type="entry name" value="Orn_Arg_deC_N"/>
    <property type="match status" value="1"/>
</dbReference>
<dbReference type="GO" id="GO:0004586">
    <property type="term" value="F:ornithine decarboxylase activity"/>
    <property type="evidence" value="ECO:0007669"/>
    <property type="project" value="UniProtKB-EC"/>
</dbReference>
<sequence length="368" mass="40959">MRITKTLRSLSKTEETPFLAIDIRSISKKFKTLSTALPGMEVYYALKANHDSEIVRILDREGSGFEIASEGELKVLKKMGVSSKKIICMHTIKTPSFIRVLRNEDINILAFDSFDEVDKVLRYFPGAKLVLRLEVENKGSDWPLTKKFGVTVREAKELISYCNERKLIVYGLTFHVGSQCRDKSSWESAIKLSSEFWFQNFGKRTQLGFLSLGGGLPIRQTLNVPSMREIGKVITRSLDKYFDRSKILRVSIEPGRGLIGDSGIMVSTVVGIAKRGSERWVYIDAGVFNALMETVQGYKYEFKVLGNKDVNAVTIAGPSCDSVDVVSESTDLGCVEIGDKVFIMNCAAYTTAYAAPFNGFAVPGVVYV</sequence>
<dbReference type="InterPro" id="IPR029066">
    <property type="entry name" value="PLP-binding_barrel"/>
</dbReference>
<evidence type="ECO:0000256" key="2">
    <source>
        <dbReference type="ARBA" id="ARBA00008872"/>
    </source>
</evidence>
<dbReference type="PRINTS" id="PR01182">
    <property type="entry name" value="ORNDCRBXLASE"/>
</dbReference>
<comment type="catalytic activity">
    <reaction evidence="7">
        <text>L-ornithine + H(+) = putrescine + CO2</text>
        <dbReference type="Rhea" id="RHEA:22964"/>
        <dbReference type="ChEBI" id="CHEBI:15378"/>
        <dbReference type="ChEBI" id="CHEBI:16526"/>
        <dbReference type="ChEBI" id="CHEBI:46911"/>
        <dbReference type="ChEBI" id="CHEBI:326268"/>
        <dbReference type="EC" id="4.1.1.17"/>
    </reaction>
</comment>
<evidence type="ECO:0000256" key="7">
    <source>
        <dbReference type="ARBA" id="ARBA00049127"/>
    </source>
</evidence>
<proteinExistence type="inferred from homology"/>
<dbReference type="InterPro" id="IPR022653">
    <property type="entry name" value="De-COase2_pyr-phos_BS"/>
</dbReference>
<feature type="active site" description="Proton donor" evidence="8">
    <location>
        <position position="320"/>
    </location>
</feature>
<comment type="similarity">
    <text evidence="2">Belongs to the Orn/Lys/Arg decarboxylase class-II family.</text>
</comment>
<dbReference type="GO" id="GO:0033387">
    <property type="term" value="P:putrescine biosynthetic process from arginine, via ornithine"/>
    <property type="evidence" value="ECO:0007669"/>
    <property type="project" value="TreeGrafter"/>
</dbReference>